<reference evidence="12" key="1">
    <citation type="submission" date="2024-07" db="EMBL/GenBank/DDBJ databases">
        <title>Complete genome sequence of Prevotella sp. YM-2024 GTC17253.</title>
        <authorList>
            <person name="Hayashi M."/>
            <person name="Muto Y."/>
            <person name="Tanaka K."/>
            <person name="Niwa H."/>
        </authorList>
    </citation>
    <scope>NUCLEOTIDE SEQUENCE</scope>
    <source>
        <strain evidence="12">GTC17253</strain>
    </source>
</reference>
<sequence>MNMRKIILDMSKKGILTMLLLLVGMIGAFAQSGLKGTVVDEDGEPLIGVTVRAKSGNGGAITDIDGKFVIPKVKSKVFVFSYIGYKNVEMRLTADKEHRIVMQGNNATLNEVVVVGYGNMKRSDITGSITSVNEQKIQNFKTGSVMEALGGQMAGVQVTASDGTPGSGFDIRIRGVGTVNGDSSPLFIVDGFEVSNIDYLANSDIESIDVLKDASASAIYGARAANGVVLVKTKSGRQGRPVIAYNGSFSLRSISKHLDLLDPYEFAKLQMEINPTKYAGTYYKEGNDADGAPYRYQSLDDYMNVAGIDWQDEAFKSTWSQNHDFSISGGSKESQYAVSFSHFDEDGIFTNSSFQKNTGKLRLKQNINKSINMDATINYSNSVKKGIGTAGTGGSLNVLSNLLRARPTGGLQVSDEELLTSVFDPLLLQENDSYSQINPIRQAEAVNNRVQAELWGANLAFNVRLMKGLTLRSAATYNVTNTRSDLFYGENSSQAYRGGGTYGSTQMQKDLRWSANNTLTYKTVLEKKHHLEAMLGHEFSFRSNEYLIGQAKDFPFENLGNDNLGLGATPSQVGTNRYEKKLLSFFARANYNFDNRYLLTATLRADGSTVFAQNHKWGYFPSFSAAWRVSEESFMKNVKPISNLKLRLGWGTVGNDRISNYLSMDLYTESKYGVGNKVVTVLTPKQLANMNLKWEGQSTLNAGIDLGLFDSRVNLSADFYIKNTKDLLLAQNLAYITGFESQWQNIGKVQNKGLELNLNTVNVRSKKLMWQTDINVSFVKNTLKSLQDGAQSMYSATRFNSNFSSYDYVAMVGESLGKIYGYQFDGVYQMSDFNLTPSGTMTLKPGVADISKHAGRPVVPGMVKYKDVDGNGMIDTADRTVIGNGYPTWYGGITNTLHYAGVDLSILFQFSCGNDIYNATRMFNTQTQDERSNQLAETADRWTPTHASNMVPSAKGYVKNELYSRFVEDGSYLRLKNVTLGYTVPAKLVRKWHLSKLRVYGTAQNLFCLTKYSGYDPEVNMRNSPLMPGFDWGAYPKSRVFTFGLEVQF</sequence>
<dbReference type="Pfam" id="PF00593">
    <property type="entry name" value="TonB_dep_Rec_b-barrel"/>
    <property type="match status" value="1"/>
</dbReference>
<dbReference type="SUPFAM" id="SSF49464">
    <property type="entry name" value="Carboxypeptidase regulatory domain-like"/>
    <property type="match status" value="1"/>
</dbReference>
<dbReference type="Pfam" id="PF07715">
    <property type="entry name" value="Plug"/>
    <property type="match status" value="1"/>
</dbReference>
<proteinExistence type="inferred from homology"/>
<evidence type="ECO:0000259" key="10">
    <source>
        <dbReference type="Pfam" id="PF00593"/>
    </source>
</evidence>
<dbReference type="InterPro" id="IPR023997">
    <property type="entry name" value="TonB-dep_OMP_SusC/RagA_CS"/>
</dbReference>
<evidence type="ECO:0000256" key="9">
    <source>
        <dbReference type="RuleBase" id="RU003357"/>
    </source>
</evidence>
<keyword evidence="3 8" id="KW-1134">Transmembrane beta strand</keyword>
<feature type="domain" description="TonB-dependent receptor-like beta-barrel" evidence="10">
    <location>
        <begin position="432"/>
        <end position="1006"/>
    </location>
</feature>
<dbReference type="Pfam" id="PF13715">
    <property type="entry name" value="CarbopepD_reg_2"/>
    <property type="match status" value="1"/>
</dbReference>
<dbReference type="InterPro" id="IPR039426">
    <property type="entry name" value="TonB-dep_rcpt-like"/>
</dbReference>
<evidence type="ECO:0000256" key="4">
    <source>
        <dbReference type="ARBA" id="ARBA00022692"/>
    </source>
</evidence>
<comment type="similarity">
    <text evidence="8 9">Belongs to the TonB-dependent receptor family.</text>
</comment>
<evidence type="ECO:0000313" key="12">
    <source>
        <dbReference type="EMBL" id="BFO72318.1"/>
    </source>
</evidence>
<evidence type="ECO:0000256" key="2">
    <source>
        <dbReference type="ARBA" id="ARBA00022448"/>
    </source>
</evidence>
<evidence type="ECO:0000256" key="3">
    <source>
        <dbReference type="ARBA" id="ARBA00022452"/>
    </source>
</evidence>
<keyword evidence="2 8" id="KW-0813">Transport</keyword>
<accession>A0AB33IRD9</accession>
<keyword evidence="6 8" id="KW-0472">Membrane</keyword>
<evidence type="ECO:0000256" key="8">
    <source>
        <dbReference type="PROSITE-ProRule" id="PRU01360"/>
    </source>
</evidence>
<dbReference type="EMBL" id="AP035785">
    <property type="protein sequence ID" value="BFO72318.1"/>
    <property type="molecule type" value="Genomic_DNA"/>
</dbReference>
<dbReference type="NCBIfam" id="TIGR04057">
    <property type="entry name" value="SusC_RagA_signa"/>
    <property type="match status" value="1"/>
</dbReference>
<dbReference type="PROSITE" id="PS52016">
    <property type="entry name" value="TONB_DEPENDENT_REC_3"/>
    <property type="match status" value="1"/>
</dbReference>
<dbReference type="InterPro" id="IPR000531">
    <property type="entry name" value="Beta-barrel_TonB"/>
</dbReference>
<evidence type="ECO:0000256" key="7">
    <source>
        <dbReference type="ARBA" id="ARBA00023237"/>
    </source>
</evidence>
<evidence type="ECO:0000256" key="5">
    <source>
        <dbReference type="ARBA" id="ARBA00023077"/>
    </source>
</evidence>
<keyword evidence="5 9" id="KW-0798">TonB box</keyword>
<dbReference type="Gene3D" id="2.40.170.20">
    <property type="entry name" value="TonB-dependent receptor, beta-barrel domain"/>
    <property type="match status" value="1"/>
</dbReference>
<comment type="subcellular location">
    <subcellularLocation>
        <location evidence="1 8">Cell outer membrane</location>
        <topology evidence="1 8">Multi-pass membrane protein</topology>
    </subcellularLocation>
</comment>
<evidence type="ECO:0000256" key="6">
    <source>
        <dbReference type="ARBA" id="ARBA00023136"/>
    </source>
</evidence>
<protein>
    <submittedName>
        <fullName evidence="12">TonB-dependent receptor</fullName>
    </submittedName>
</protein>
<dbReference type="InterPro" id="IPR037066">
    <property type="entry name" value="Plug_dom_sf"/>
</dbReference>
<dbReference type="GO" id="GO:0009279">
    <property type="term" value="C:cell outer membrane"/>
    <property type="evidence" value="ECO:0007669"/>
    <property type="project" value="UniProtKB-SubCell"/>
</dbReference>
<keyword evidence="7 8" id="KW-0998">Cell outer membrane</keyword>
<evidence type="ECO:0000259" key="11">
    <source>
        <dbReference type="Pfam" id="PF07715"/>
    </source>
</evidence>
<feature type="domain" description="TonB-dependent receptor plug" evidence="11">
    <location>
        <begin position="122"/>
        <end position="228"/>
    </location>
</feature>
<dbReference type="InterPro" id="IPR023996">
    <property type="entry name" value="TonB-dep_OMP_SusC/RagA"/>
</dbReference>
<keyword evidence="12" id="KW-0675">Receptor</keyword>
<dbReference type="SUPFAM" id="SSF56935">
    <property type="entry name" value="Porins"/>
    <property type="match status" value="1"/>
</dbReference>
<gene>
    <name evidence="12" type="ORF">GTC17253_22840</name>
</gene>
<name>A0AB33IRD9_9BACT</name>
<dbReference type="InterPro" id="IPR036942">
    <property type="entry name" value="Beta-barrel_TonB_sf"/>
</dbReference>
<organism evidence="12">
    <name type="scientific">Prevotella sp. GTC17253</name>
    <dbReference type="NCBI Taxonomy" id="3236793"/>
    <lineage>
        <taxon>Bacteria</taxon>
        <taxon>Pseudomonadati</taxon>
        <taxon>Bacteroidota</taxon>
        <taxon>Bacteroidia</taxon>
        <taxon>Bacteroidales</taxon>
        <taxon>Prevotellaceae</taxon>
        <taxon>Prevotella</taxon>
    </lineage>
</organism>
<dbReference type="InterPro" id="IPR012910">
    <property type="entry name" value="Plug_dom"/>
</dbReference>
<keyword evidence="4 8" id="KW-0812">Transmembrane</keyword>
<dbReference type="NCBIfam" id="TIGR04056">
    <property type="entry name" value="OMP_RagA_SusC"/>
    <property type="match status" value="1"/>
</dbReference>
<dbReference type="AlphaFoldDB" id="A0AB33IRD9"/>
<dbReference type="Gene3D" id="2.60.40.1120">
    <property type="entry name" value="Carboxypeptidase-like, regulatory domain"/>
    <property type="match status" value="1"/>
</dbReference>
<dbReference type="InterPro" id="IPR008969">
    <property type="entry name" value="CarboxyPept-like_regulatory"/>
</dbReference>
<dbReference type="FunFam" id="2.170.130.10:FF:000008">
    <property type="entry name" value="SusC/RagA family TonB-linked outer membrane protein"/>
    <property type="match status" value="1"/>
</dbReference>
<dbReference type="Gene3D" id="2.170.130.10">
    <property type="entry name" value="TonB-dependent receptor, plug domain"/>
    <property type="match status" value="1"/>
</dbReference>
<evidence type="ECO:0000256" key="1">
    <source>
        <dbReference type="ARBA" id="ARBA00004571"/>
    </source>
</evidence>